<dbReference type="PANTHER" id="PTHR30204:SF93">
    <property type="entry name" value="HTH MERR-TYPE DOMAIN-CONTAINING PROTEIN"/>
    <property type="match status" value="1"/>
</dbReference>
<dbReference type="Pfam" id="PF13411">
    <property type="entry name" value="MerR_1"/>
    <property type="match status" value="1"/>
</dbReference>
<dbReference type="InterPro" id="IPR047057">
    <property type="entry name" value="MerR_fam"/>
</dbReference>
<evidence type="ECO:0000313" key="4">
    <source>
        <dbReference type="Proteomes" id="UP000321949"/>
    </source>
</evidence>
<sequence>MLISEFAARTGVSARALRHYEHRELLAAERDTNGYRVYAESDVPRVLQIKAMINAGLATSTIRRYIDCAQTGEHGTTLEMCPELRAEVDAISAHIDQQQAMLNDTKQRLCTLTSKN</sequence>
<proteinExistence type="predicted"/>
<evidence type="ECO:0000259" key="2">
    <source>
        <dbReference type="PROSITE" id="PS50937"/>
    </source>
</evidence>
<name>A0A5C8I0K2_9MICO</name>
<keyword evidence="1" id="KW-0238">DNA-binding</keyword>
<dbReference type="OrthoDB" id="9802039at2"/>
<evidence type="ECO:0000256" key="1">
    <source>
        <dbReference type="ARBA" id="ARBA00023125"/>
    </source>
</evidence>
<dbReference type="InterPro" id="IPR009061">
    <property type="entry name" value="DNA-bd_dom_put_sf"/>
</dbReference>
<dbReference type="Gene3D" id="1.10.1660.10">
    <property type="match status" value="1"/>
</dbReference>
<accession>A0A5C8I0K2</accession>
<dbReference type="RefSeq" id="WP_147051376.1">
    <property type="nucleotide sequence ID" value="NZ_BKAH01000018.1"/>
</dbReference>
<dbReference type="InterPro" id="IPR000551">
    <property type="entry name" value="MerR-type_HTH_dom"/>
</dbReference>
<evidence type="ECO:0000313" key="3">
    <source>
        <dbReference type="EMBL" id="TXK11199.1"/>
    </source>
</evidence>
<reference evidence="3 4" key="1">
    <citation type="submission" date="2019-08" db="EMBL/GenBank/DDBJ databases">
        <authorList>
            <person name="Dong K."/>
        </authorList>
    </citation>
    <scope>NUCLEOTIDE SEQUENCE [LARGE SCALE GENOMIC DNA]</scope>
    <source>
        <strain evidence="3 4">K-1</strain>
    </source>
</reference>
<dbReference type="EMBL" id="VRSX01000003">
    <property type="protein sequence ID" value="TXK11199.1"/>
    <property type="molecule type" value="Genomic_DNA"/>
</dbReference>
<feature type="domain" description="HTH merR-type" evidence="2">
    <location>
        <begin position="1"/>
        <end position="68"/>
    </location>
</feature>
<keyword evidence="4" id="KW-1185">Reference proteome</keyword>
<gene>
    <name evidence="3" type="ORF">FVP74_07575</name>
</gene>
<dbReference type="AlphaFoldDB" id="A0A5C8I0K2"/>
<dbReference type="PROSITE" id="PS50937">
    <property type="entry name" value="HTH_MERR_2"/>
    <property type="match status" value="1"/>
</dbReference>
<comment type="caution">
    <text evidence="3">The sequence shown here is derived from an EMBL/GenBank/DDBJ whole genome shotgun (WGS) entry which is preliminary data.</text>
</comment>
<dbReference type="GO" id="GO:0003700">
    <property type="term" value="F:DNA-binding transcription factor activity"/>
    <property type="evidence" value="ECO:0007669"/>
    <property type="project" value="InterPro"/>
</dbReference>
<dbReference type="SMART" id="SM00422">
    <property type="entry name" value="HTH_MERR"/>
    <property type="match status" value="1"/>
</dbReference>
<dbReference type="PRINTS" id="PR00040">
    <property type="entry name" value="HTHMERR"/>
</dbReference>
<dbReference type="PANTHER" id="PTHR30204">
    <property type="entry name" value="REDOX-CYCLING DRUG-SENSING TRANSCRIPTIONAL ACTIVATOR SOXR"/>
    <property type="match status" value="1"/>
</dbReference>
<dbReference type="SUPFAM" id="SSF46955">
    <property type="entry name" value="Putative DNA-binding domain"/>
    <property type="match status" value="1"/>
</dbReference>
<protein>
    <submittedName>
        <fullName evidence="3">MerR family transcriptional regulator</fullName>
    </submittedName>
</protein>
<organism evidence="3 4">
    <name type="scientific">Microbacterium saccharophilum</name>
    <dbReference type="NCBI Taxonomy" id="1213358"/>
    <lineage>
        <taxon>Bacteria</taxon>
        <taxon>Bacillati</taxon>
        <taxon>Actinomycetota</taxon>
        <taxon>Actinomycetes</taxon>
        <taxon>Micrococcales</taxon>
        <taxon>Microbacteriaceae</taxon>
        <taxon>Microbacterium</taxon>
    </lineage>
</organism>
<dbReference type="GO" id="GO:0003677">
    <property type="term" value="F:DNA binding"/>
    <property type="evidence" value="ECO:0007669"/>
    <property type="project" value="UniProtKB-KW"/>
</dbReference>
<dbReference type="Proteomes" id="UP000321949">
    <property type="component" value="Unassembled WGS sequence"/>
</dbReference>